<dbReference type="GO" id="GO:0015562">
    <property type="term" value="F:efflux transmembrane transporter activity"/>
    <property type="evidence" value="ECO:0007669"/>
    <property type="project" value="InterPro"/>
</dbReference>
<dbReference type="Gene3D" id="1.20.1600.10">
    <property type="entry name" value="Outer membrane efflux proteins (OEP)"/>
    <property type="match status" value="1"/>
</dbReference>
<gene>
    <name evidence="2" type="ORF">FLL46_14675</name>
</gene>
<name>A0A545UC61_9GAMM</name>
<reference evidence="2 3" key="1">
    <citation type="submission" date="2019-07" db="EMBL/GenBank/DDBJ databases">
        <title>Draft genome for Aliikangiella sp. M105.</title>
        <authorList>
            <person name="Wang G."/>
        </authorList>
    </citation>
    <scope>NUCLEOTIDE SEQUENCE [LARGE SCALE GENOMIC DNA]</scope>
    <source>
        <strain evidence="2 3">M105</strain>
    </source>
</reference>
<evidence type="ECO:0000313" key="3">
    <source>
        <dbReference type="Proteomes" id="UP000315439"/>
    </source>
</evidence>
<organism evidence="2 3">
    <name type="scientific">Aliikangiella coralliicola</name>
    <dbReference type="NCBI Taxonomy" id="2592383"/>
    <lineage>
        <taxon>Bacteria</taxon>
        <taxon>Pseudomonadati</taxon>
        <taxon>Pseudomonadota</taxon>
        <taxon>Gammaproteobacteria</taxon>
        <taxon>Oceanospirillales</taxon>
        <taxon>Pleioneaceae</taxon>
        <taxon>Aliikangiella</taxon>
    </lineage>
</organism>
<dbReference type="OrthoDB" id="9791261at2"/>
<comment type="caution">
    <text evidence="2">The sequence shown here is derived from an EMBL/GenBank/DDBJ whole genome shotgun (WGS) entry which is preliminary data.</text>
</comment>
<accession>A0A545UC61</accession>
<keyword evidence="3" id="KW-1185">Reference proteome</keyword>
<evidence type="ECO:0000256" key="1">
    <source>
        <dbReference type="ARBA" id="ARBA00007613"/>
    </source>
</evidence>
<evidence type="ECO:0000313" key="2">
    <source>
        <dbReference type="EMBL" id="TQV87047.1"/>
    </source>
</evidence>
<dbReference type="PANTHER" id="PTHR30203:SF24">
    <property type="entry name" value="BLR4935 PROTEIN"/>
    <property type="match status" value="1"/>
</dbReference>
<proteinExistence type="inferred from homology"/>
<sequence length="438" mass="49523">MEKIMNILKRTRSALRRSSHVLSIALGTFYLFISSVQAEQSINLEQALQRTLAQNPQLQAYPLMIRGAEAMGTQASLSPIPKLSIEVENALGSGEFKSFDNAQINLTLSQTVELGEKRQNRLRFANSETQQLKREYELSRLDILAETSRRYYQVLALQAQQSWAKRRVVKERNALGIIEKRAKAGAVGQADVSKMALRLTRSEALQEKLTADLNIAKTRLASMWMTNSNFDTVDGQLDTFPSIPTEAMINDSVNNLPGVLNQIALQRIADYRVDLAKSNGQSDMTFGVGIRQHQSSGDQSLNFSFSMPLAFKNPNKGRIQAAQAKLDLSIQQSEWIRQQLRLTLLETRQHLTNLMSQANRMRQKMLPQAQKLLRETENGYQKGRYSVLQWVDAQSELFSIERAIIQTHQQIYLQFLELERITGQSMSNVVTASKGEKS</sequence>
<comment type="similarity">
    <text evidence="1">Belongs to the outer membrane factor (OMF) (TC 1.B.17) family.</text>
</comment>
<dbReference type="SUPFAM" id="SSF56954">
    <property type="entry name" value="Outer membrane efflux proteins (OEP)"/>
    <property type="match status" value="1"/>
</dbReference>
<dbReference type="InterPro" id="IPR003423">
    <property type="entry name" value="OMP_efflux"/>
</dbReference>
<dbReference type="PANTHER" id="PTHR30203">
    <property type="entry name" value="OUTER MEMBRANE CATION EFFLUX PROTEIN"/>
    <property type="match status" value="1"/>
</dbReference>
<dbReference type="AlphaFoldDB" id="A0A545UC61"/>
<dbReference type="InterPro" id="IPR010131">
    <property type="entry name" value="MdtP/NodT-like"/>
</dbReference>
<dbReference type="Proteomes" id="UP000315439">
    <property type="component" value="Unassembled WGS sequence"/>
</dbReference>
<dbReference type="EMBL" id="VIKS01000009">
    <property type="protein sequence ID" value="TQV87047.1"/>
    <property type="molecule type" value="Genomic_DNA"/>
</dbReference>
<dbReference type="Pfam" id="PF02321">
    <property type="entry name" value="OEP"/>
    <property type="match status" value="2"/>
</dbReference>
<protein>
    <submittedName>
        <fullName evidence="2">TolC family protein</fullName>
    </submittedName>
</protein>